<accession>A0A0J8BHE3</accession>
<proteinExistence type="predicted"/>
<evidence type="ECO:0000313" key="1">
    <source>
        <dbReference type="EMBL" id="KMS99428.1"/>
    </source>
</evidence>
<organism evidence="1 2">
    <name type="scientific">Beta vulgaris subsp. vulgaris</name>
    <name type="common">Beet</name>
    <dbReference type="NCBI Taxonomy" id="3555"/>
    <lineage>
        <taxon>Eukaryota</taxon>
        <taxon>Viridiplantae</taxon>
        <taxon>Streptophyta</taxon>
        <taxon>Embryophyta</taxon>
        <taxon>Tracheophyta</taxon>
        <taxon>Spermatophyta</taxon>
        <taxon>Magnoliopsida</taxon>
        <taxon>eudicotyledons</taxon>
        <taxon>Gunneridae</taxon>
        <taxon>Pentapetalae</taxon>
        <taxon>Caryophyllales</taxon>
        <taxon>Chenopodiaceae</taxon>
        <taxon>Betoideae</taxon>
        <taxon>Beta</taxon>
    </lineage>
</organism>
<keyword evidence="2" id="KW-1185">Reference proteome</keyword>
<sequence length="42" mass="4671">MKFSKRVISLSYKSKGSCSRVRSLIFAQGSSLELYVVLNALC</sequence>
<evidence type="ECO:0000313" key="2">
    <source>
        <dbReference type="Proteomes" id="UP000035740"/>
    </source>
</evidence>
<dbReference type="Proteomes" id="UP000035740">
    <property type="component" value="Unassembled WGS sequence"/>
</dbReference>
<name>A0A0J8BHE3_BETVV</name>
<dbReference type="AlphaFoldDB" id="A0A0J8BHE3"/>
<dbReference type="Gramene" id="KMS99428">
    <property type="protein sequence ID" value="KMS99428"/>
    <property type="gene ID" value="BVRB_2g045480"/>
</dbReference>
<reference evidence="1 2" key="1">
    <citation type="journal article" date="2014" name="Nature">
        <title>The genome of the recently domesticated crop plant sugar beet (Beta vulgaris).</title>
        <authorList>
            <person name="Dohm J.C."/>
            <person name="Minoche A.E."/>
            <person name="Holtgrawe D."/>
            <person name="Capella-Gutierrez S."/>
            <person name="Zakrzewski F."/>
            <person name="Tafer H."/>
            <person name="Rupp O."/>
            <person name="Sorensen T.R."/>
            <person name="Stracke R."/>
            <person name="Reinhardt R."/>
            <person name="Goesmann A."/>
            <person name="Kraft T."/>
            <person name="Schulz B."/>
            <person name="Stadler P.F."/>
            <person name="Schmidt T."/>
            <person name="Gabaldon T."/>
            <person name="Lehrach H."/>
            <person name="Weisshaar B."/>
            <person name="Himmelbauer H."/>
        </authorList>
    </citation>
    <scope>NUCLEOTIDE SEQUENCE [LARGE SCALE GENOMIC DNA]</scope>
    <source>
        <tissue evidence="1">Taproot</tissue>
    </source>
</reference>
<gene>
    <name evidence="1" type="ORF">BVRB_2g045480</name>
</gene>
<protein>
    <submittedName>
        <fullName evidence="1">Uncharacterized protein</fullName>
    </submittedName>
</protein>
<dbReference type="EMBL" id="KQ090219">
    <property type="protein sequence ID" value="KMS99428.1"/>
    <property type="molecule type" value="Genomic_DNA"/>
</dbReference>